<comment type="caution">
    <text evidence="2">The sequence shown here is derived from an EMBL/GenBank/DDBJ whole genome shotgun (WGS) entry which is preliminary data.</text>
</comment>
<keyword evidence="3" id="KW-1185">Reference proteome</keyword>
<evidence type="ECO:0000313" key="3">
    <source>
        <dbReference type="Proteomes" id="UP000289152"/>
    </source>
</evidence>
<feature type="signal peptide" evidence="1">
    <location>
        <begin position="1"/>
        <end position="16"/>
    </location>
</feature>
<organism evidence="2 3">
    <name type="scientific">Tremella mesenterica</name>
    <name type="common">Jelly fungus</name>
    <dbReference type="NCBI Taxonomy" id="5217"/>
    <lineage>
        <taxon>Eukaryota</taxon>
        <taxon>Fungi</taxon>
        <taxon>Dikarya</taxon>
        <taxon>Basidiomycota</taxon>
        <taxon>Agaricomycotina</taxon>
        <taxon>Tremellomycetes</taxon>
        <taxon>Tremellales</taxon>
        <taxon>Tremellaceae</taxon>
        <taxon>Tremella</taxon>
    </lineage>
</organism>
<protein>
    <submittedName>
        <fullName evidence="2">Uncharacterized protein</fullName>
    </submittedName>
</protein>
<evidence type="ECO:0000256" key="1">
    <source>
        <dbReference type="SAM" id="SignalP"/>
    </source>
</evidence>
<dbReference type="Proteomes" id="UP000289152">
    <property type="component" value="Unassembled WGS sequence"/>
</dbReference>
<dbReference type="AlphaFoldDB" id="A0A4Q1BE47"/>
<dbReference type="InParanoid" id="A0A4Q1BE47"/>
<name>A0A4Q1BE47_TREME</name>
<dbReference type="EMBL" id="SDIL01000097">
    <property type="protein sequence ID" value="RXK36446.1"/>
    <property type="molecule type" value="Genomic_DNA"/>
</dbReference>
<evidence type="ECO:0000313" key="2">
    <source>
        <dbReference type="EMBL" id="RXK36446.1"/>
    </source>
</evidence>
<keyword evidence="1" id="KW-0732">Signal</keyword>
<proteinExistence type="predicted"/>
<feature type="chain" id="PRO_5020765652" evidence="1">
    <location>
        <begin position="17"/>
        <end position="233"/>
    </location>
</feature>
<reference evidence="2 3" key="1">
    <citation type="submission" date="2016-06" db="EMBL/GenBank/DDBJ databases">
        <title>Evolution of pathogenesis and genome organization in the Tremellales.</title>
        <authorList>
            <person name="Cuomo C."/>
            <person name="Litvintseva A."/>
            <person name="Heitman J."/>
            <person name="Chen Y."/>
            <person name="Sun S."/>
            <person name="Springer D."/>
            <person name="Dromer F."/>
            <person name="Young S."/>
            <person name="Zeng Q."/>
            <person name="Chapman S."/>
            <person name="Gujja S."/>
            <person name="Saif S."/>
            <person name="Birren B."/>
        </authorList>
    </citation>
    <scope>NUCLEOTIDE SEQUENCE [LARGE SCALE GENOMIC DNA]</scope>
    <source>
        <strain evidence="2 3">ATCC 28783</strain>
    </source>
</reference>
<dbReference type="VEuPathDB" id="FungiDB:TREMEDRAFT_62551"/>
<sequence>MKLLLALLSITSTALALHFGPGPVVSNDNLTACCPSGCGDFVGEVYNTVNITGRTQDPNCDLWAMHQGDNWFFIHTETEFKRCNFSVNALEGAQTKVIIEDINTWTTEGENSWPKMLPTILTQLSTLPTLLTALLATSQASATDLSGCCDAGCGRNYVVVHPGVSVVGGVNGSDSCTMFNLDLGSNTFTFTNGSVYEQCNVTVTSSPSEFQIFGIDELVTEGGLTAHCAHVSS</sequence>
<accession>A0A4Q1BE47</accession>
<gene>
    <name evidence="2" type="ORF">M231_06290</name>
</gene>